<dbReference type="EMBL" id="MPUH01000837">
    <property type="protein sequence ID" value="OMJ73218.1"/>
    <property type="molecule type" value="Genomic_DNA"/>
</dbReference>
<dbReference type="PIRSF" id="PIRSF005673">
    <property type="entry name" value="Importin_alpha"/>
    <property type="match status" value="1"/>
</dbReference>
<dbReference type="InterPro" id="IPR011989">
    <property type="entry name" value="ARM-like"/>
</dbReference>
<dbReference type="GO" id="GO:0061608">
    <property type="term" value="F:nuclear import signal receptor activity"/>
    <property type="evidence" value="ECO:0007669"/>
    <property type="project" value="InterPro"/>
</dbReference>
<evidence type="ECO:0000256" key="1">
    <source>
        <dbReference type="ARBA" id="ARBA00010394"/>
    </source>
</evidence>
<keyword evidence="9" id="KW-1185">Reference proteome</keyword>
<evidence type="ECO:0000256" key="4">
    <source>
        <dbReference type="ARBA" id="ARBA00022927"/>
    </source>
</evidence>
<sequence>MQTQLCNQKMEDNERSKSFGVSFDAKKAKVSKEKSQVQLRQNKREALVQKRRNLDPGLPWVSLKQHYPKDYSPEDLPTILSAFSTPDDTSYLYIAHAIRRLLCRNDDCPIEEICKSEVMNHIIPWLNRTDHTQLQYETAWICTNISSSSQCSILYYINAIPSLTNLLFSSNDEVRYQVSWALGNISANSQEERDYILSINTIEGLGFSLKNSTKAKHTSLIIWTLTNICRKTPLAHISAVKDIFPLILPYLKSPKAKIVVDVLWAVCGYSKYKEMQEVFISEEGIQTIQQLFTITTSQNVLTLALRLVGGLCYTSGSTEVFINKGILAYVKIGLESKYKKCRKEAVWALGNMCAETENQLSPIINEGIFEKVIGFAQNEEMSIRKECVWVLCNSAVVAGFEQVVLLIKMGLMQALISLLNDGIEVNIILQGINKLFDKHLKTFQTLDEHNLLLLSLENCGGMEIIEKFVVHNNEKIVEKVLKLLRKIETQGASEDTQGNLMNIVATDMDI</sequence>
<dbReference type="Gene3D" id="1.25.10.10">
    <property type="entry name" value="Leucine-rich Repeat Variant"/>
    <property type="match status" value="1"/>
</dbReference>
<dbReference type="OrthoDB" id="29145at2759"/>
<dbReference type="PANTHER" id="PTHR23316">
    <property type="entry name" value="IMPORTIN ALPHA"/>
    <property type="match status" value="1"/>
</dbReference>
<dbReference type="Pfam" id="PF01749">
    <property type="entry name" value="IBB"/>
    <property type="match status" value="1"/>
</dbReference>
<proteinExistence type="inferred from homology"/>
<protein>
    <recommendedName>
        <fullName evidence="5">Importin subunit alpha</fullName>
    </recommendedName>
</protein>
<dbReference type="InterPro" id="IPR000225">
    <property type="entry name" value="Armadillo"/>
</dbReference>
<dbReference type="PROSITE" id="PS50176">
    <property type="entry name" value="ARM_REPEAT"/>
    <property type="match status" value="1"/>
</dbReference>
<feature type="repeat" description="ARM" evidence="6">
    <location>
        <begin position="158"/>
        <end position="193"/>
    </location>
</feature>
<comment type="similarity">
    <text evidence="1 5">Belongs to the importin alpha family.</text>
</comment>
<dbReference type="Pfam" id="PF13513">
    <property type="entry name" value="HEAT_EZ"/>
    <property type="match status" value="1"/>
</dbReference>
<organism evidence="8 9">
    <name type="scientific">Stentor coeruleus</name>
    <dbReference type="NCBI Taxonomy" id="5963"/>
    <lineage>
        <taxon>Eukaryota</taxon>
        <taxon>Sar</taxon>
        <taxon>Alveolata</taxon>
        <taxon>Ciliophora</taxon>
        <taxon>Postciliodesmatophora</taxon>
        <taxon>Heterotrichea</taxon>
        <taxon>Heterotrichida</taxon>
        <taxon>Stentoridae</taxon>
        <taxon>Stentor</taxon>
    </lineage>
</organism>
<evidence type="ECO:0000313" key="9">
    <source>
        <dbReference type="Proteomes" id="UP000187209"/>
    </source>
</evidence>
<dbReference type="InterPro" id="IPR002652">
    <property type="entry name" value="Importin-a_IBB"/>
</dbReference>
<dbReference type="GO" id="GO:0006606">
    <property type="term" value="P:protein import into nucleus"/>
    <property type="evidence" value="ECO:0007669"/>
    <property type="project" value="InterPro"/>
</dbReference>
<evidence type="ECO:0000256" key="3">
    <source>
        <dbReference type="ARBA" id="ARBA00022737"/>
    </source>
</evidence>
<dbReference type="AlphaFoldDB" id="A0A1R2B8V7"/>
<evidence type="ECO:0000259" key="7">
    <source>
        <dbReference type="Pfam" id="PF01749"/>
    </source>
</evidence>
<dbReference type="GO" id="GO:0005737">
    <property type="term" value="C:cytoplasm"/>
    <property type="evidence" value="ECO:0007669"/>
    <property type="project" value="InterPro"/>
</dbReference>
<name>A0A1R2B8V7_9CILI</name>
<keyword evidence="4 5" id="KW-0653">Protein transport</keyword>
<keyword evidence="2 5" id="KW-0813">Transport</keyword>
<reference evidence="8 9" key="1">
    <citation type="submission" date="2016-11" db="EMBL/GenBank/DDBJ databases">
        <title>The macronuclear genome of Stentor coeruleus: a giant cell with tiny introns.</title>
        <authorList>
            <person name="Slabodnick M."/>
            <person name="Ruby J.G."/>
            <person name="Reiff S.B."/>
            <person name="Swart E.C."/>
            <person name="Gosai S."/>
            <person name="Prabakaran S."/>
            <person name="Witkowska E."/>
            <person name="Larue G.E."/>
            <person name="Fisher S."/>
            <person name="Freeman R.M."/>
            <person name="Gunawardena J."/>
            <person name="Chu W."/>
            <person name="Stover N.A."/>
            <person name="Gregory B.D."/>
            <person name="Nowacki M."/>
            <person name="Derisi J."/>
            <person name="Roy S.W."/>
            <person name="Marshall W.F."/>
            <person name="Sood P."/>
        </authorList>
    </citation>
    <scope>NUCLEOTIDE SEQUENCE [LARGE SCALE GENOMIC DNA]</scope>
    <source>
        <strain evidence="8">WM001</strain>
    </source>
</reference>
<evidence type="ECO:0000313" key="8">
    <source>
        <dbReference type="EMBL" id="OMJ73218.1"/>
    </source>
</evidence>
<evidence type="ECO:0000256" key="6">
    <source>
        <dbReference type="PROSITE-ProRule" id="PRU00259"/>
    </source>
</evidence>
<feature type="domain" description="IBB" evidence="7">
    <location>
        <begin position="17"/>
        <end position="56"/>
    </location>
</feature>
<evidence type="ECO:0000256" key="5">
    <source>
        <dbReference type="PIRNR" id="PIRNR005673"/>
    </source>
</evidence>
<accession>A0A1R2B8V7</accession>
<comment type="caution">
    <text evidence="8">The sequence shown here is derived from an EMBL/GenBank/DDBJ whole genome shotgun (WGS) entry which is preliminary data.</text>
</comment>
<dbReference type="SUPFAM" id="SSF48371">
    <property type="entry name" value="ARM repeat"/>
    <property type="match status" value="1"/>
</dbReference>
<dbReference type="SMART" id="SM00185">
    <property type="entry name" value="ARM"/>
    <property type="match status" value="5"/>
</dbReference>
<gene>
    <name evidence="8" type="ORF">SteCoe_28128</name>
</gene>
<dbReference type="Proteomes" id="UP000187209">
    <property type="component" value="Unassembled WGS sequence"/>
</dbReference>
<keyword evidence="3" id="KW-0677">Repeat</keyword>
<dbReference type="InterPro" id="IPR016024">
    <property type="entry name" value="ARM-type_fold"/>
</dbReference>
<evidence type="ECO:0000256" key="2">
    <source>
        <dbReference type="ARBA" id="ARBA00022448"/>
    </source>
</evidence>
<dbReference type="InterPro" id="IPR024931">
    <property type="entry name" value="Importin_alpha"/>
</dbReference>